<keyword evidence="4" id="KW-1185">Reference proteome</keyword>
<feature type="domain" description="DH" evidence="2">
    <location>
        <begin position="590"/>
        <end position="784"/>
    </location>
</feature>
<dbReference type="Pfam" id="PF00621">
    <property type="entry name" value="RhoGEF"/>
    <property type="match status" value="1"/>
</dbReference>
<dbReference type="InterPro" id="IPR011993">
    <property type="entry name" value="PH-like_dom_sf"/>
</dbReference>
<protein>
    <recommendedName>
        <fullName evidence="2">DH domain-containing protein</fullName>
    </recommendedName>
</protein>
<dbReference type="GO" id="GO:0005085">
    <property type="term" value="F:guanyl-nucleotide exchange factor activity"/>
    <property type="evidence" value="ECO:0007669"/>
    <property type="project" value="InterPro"/>
</dbReference>
<dbReference type="CDD" id="cd13245">
    <property type="entry name" value="PH_PLEKHG7"/>
    <property type="match status" value="1"/>
</dbReference>
<sequence>MLISFTVITHSYLRPTVYGQHPLTTPHDRSRSPPYGEPYRACQLKFRSQDGTTGEPVFRRGGGAWTDMIIDAWGGVCSWCLIRALVHTDGLGTAGARSFPRCPSMRRAQGSIRVMLHCSYRGRGATRGRQYRAKSTFLPPDASTAPRRRKQRRSLPTHITDIVYLAAKPTAKHRKEVGTKRRSSASVLAPPSCGSHTYLSSMSECDEHDVALTTQTAVNVNRARLLEDSFTNIQRKFGYSNLAMSYEDFDIVGESFDHRFPWQRDISVQCCLEDKLLTSCSTKTRNSVTPAWNSYLPRERSASLTRGEMPSHPHMVSPRSTGCLPPVHEYSKKQITPTRYSQTNNVERCMESVSREDEGRVPAVGAQGNLRPSPRVSPVTVTDRPEFTFDSDSDLQQDFFPIVDPFNDSGMSPTKKSDLADDSGPSPSNVRRGRRAAVIDTKNIGDVSPTNMSPTSSTCSSDDEADGPSDISDRLGSRGSFDVSVIPGDLLLSDHGNRLAKRNTIADLSSGPRVNLEDHRRGKSSFSLIKKMKARSKESLHQLDELLRNMKPSEFKDNHLSIYKSLHWTDLIASSDKSPTRIVLPENERKRREAVWELFKAECVYLIDHLMVLKHCFMEPLKKVQVEGLLMFAEPQDLLGNLDELCYVSYTFCKDFIASLLKDISNTKFGNTEVLLQSFERFTTHSRDGGVFHTYCLNYATALPYLHQLRKNDQFAEFEKWCSQDPRCNRLQLTDLLVAPLQHCTKFPLLLGNVRKYTEDEQEKEALSDLIHKVNMSLQKMEDKMKWAQNFERLQEIQKQLIWPPVSELAPRAYIPEFLRSSLQHQPCEQFLATEDRQLLFEGLVTLNEITKSFDIYLFVFDDVILLTKPKKIHRKKLSLDSSSMMTPTISSNEKQSYTMYRQPIPTDRLCMYDVSPSEASVLGFKHVTVLVQYNRYQQIVDVLTLQCASESIKSSLMEKLNEAIGNQRTSSVCTSRTNSVSDGPT</sequence>
<dbReference type="GO" id="GO:0007266">
    <property type="term" value="P:Rho protein signal transduction"/>
    <property type="evidence" value="ECO:0007669"/>
    <property type="project" value="TreeGrafter"/>
</dbReference>
<dbReference type="SUPFAM" id="SSF48065">
    <property type="entry name" value="DBL homology domain (DH-domain)"/>
    <property type="match status" value="1"/>
</dbReference>
<reference evidence="3" key="1">
    <citation type="submission" date="2022-08" db="UniProtKB">
        <authorList>
            <consortium name="EnsemblMetazoa"/>
        </authorList>
    </citation>
    <scope>IDENTIFICATION</scope>
    <source>
        <strain evidence="3">05x7-T-G4-1.051#20</strain>
    </source>
</reference>
<dbReference type="SMART" id="SM00325">
    <property type="entry name" value="RhoGEF"/>
    <property type="match status" value="1"/>
</dbReference>
<feature type="region of interest" description="Disordered" evidence="1">
    <location>
        <begin position="304"/>
        <end position="324"/>
    </location>
</feature>
<dbReference type="AlphaFoldDB" id="A0A8W8LPJ2"/>
<organism evidence="3 4">
    <name type="scientific">Magallana gigas</name>
    <name type="common">Pacific oyster</name>
    <name type="synonym">Crassostrea gigas</name>
    <dbReference type="NCBI Taxonomy" id="29159"/>
    <lineage>
        <taxon>Eukaryota</taxon>
        <taxon>Metazoa</taxon>
        <taxon>Spiralia</taxon>
        <taxon>Lophotrochozoa</taxon>
        <taxon>Mollusca</taxon>
        <taxon>Bivalvia</taxon>
        <taxon>Autobranchia</taxon>
        <taxon>Pteriomorphia</taxon>
        <taxon>Ostreida</taxon>
        <taxon>Ostreoidea</taxon>
        <taxon>Ostreidae</taxon>
        <taxon>Magallana</taxon>
    </lineage>
</organism>
<name>A0A8W8LPJ2_MAGGI</name>
<evidence type="ECO:0000256" key="1">
    <source>
        <dbReference type="SAM" id="MobiDB-lite"/>
    </source>
</evidence>
<feature type="compositionally biased region" description="Polar residues" evidence="1">
    <location>
        <begin position="448"/>
        <end position="460"/>
    </location>
</feature>
<dbReference type="EnsemblMetazoa" id="G29385.3">
    <property type="protein sequence ID" value="G29385.3:cds"/>
    <property type="gene ID" value="G29385"/>
</dbReference>
<dbReference type="InterPro" id="IPR000219">
    <property type="entry name" value="DH_dom"/>
</dbReference>
<dbReference type="InterPro" id="IPR040181">
    <property type="entry name" value="PKHG5/7"/>
</dbReference>
<evidence type="ECO:0000313" key="4">
    <source>
        <dbReference type="Proteomes" id="UP000005408"/>
    </source>
</evidence>
<feature type="region of interest" description="Disordered" evidence="1">
    <location>
        <begin position="352"/>
        <end position="478"/>
    </location>
</feature>
<dbReference type="Gene3D" id="2.30.29.30">
    <property type="entry name" value="Pleckstrin-homology domain (PH domain)/Phosphotyrosine-binding domain (PTB)"/>
    <property type="match status" value="1"/>
</dbReference>
<dbReference type="PROSITE" id="PS50010">
    <property type="entry name" value="DH_2"/>
    <property type="match status" value="1"/>
</dbReference>
<dbReference type="Proteomes" id="UP000005408">
    <property type="component" value="Unassembled WGS sequence"/>
</dbReference>
<proteinExistence type="predicted"/>
<dbReference type="SUPFAM" id="SSF50729">
    <property type="entry name" value="PH domain-like"/>
    <property type="match status" value="1"/>
</dbReference>
<dbReference type="Gene3D" id="1.20.900.10">
    <property type="entry name" value="Dbl homology (DH) domain"/>
    <property type="match status" value="1"/>
</dbReference>
<evidence type="ECO:0000313" key="3">
    <source>
        <dbReference type="EnsemblMetazoa" id="G29385.3:cds"/>
    </source>
</evidence>
<accession>A0A8W8LPJ2</accession>
<evidence type="ECO:0000259" key="2">
    <source>
        <dbReference type="PROSITE" id="PS50010"/>
    </source>
</evidence>
<dbReference type="InterPro" id="IPR035899">
    <property type="entry name" value="DBL_dom_sf"/>
</dbReference>
<dbReference type="PANTHER" id="PTHR13217">
    <property type="entry name" value="PLECKSTRIN HOMOLOGY DOMAIN-CONTAINING FAMILY G MEMBER 7"/>
    <property type="match status" value="1"/>
</dbReference>
<dbReference type="PANTHER" id="PTHR13217:SF6">
    <property type="entry name" value="PLECKSTRIN HOMOLOGY DOMAIN-CONTAINING FAMILY G MEMBER 7"/>
    <property type="match status" value="1"/>
</dbReference>